<evidence type="ECO:0000256" key="3">
    <source>
        <dbReference type="ARBA" id="ARBA00022475"/>
    </source>
</evidence>
<sequence>MRVLRPDLPFVVLVLASTMAFALAGHFAAGAVIRQHQAHQLNELTEVVLRRSELAVDFAAGSLDELARRNFASCEPAALQAIRLHVYQRSAIKDVRLVKPDGSVICSAYSETLEFDKGWVDRRDMLPSRDKTLSLFRVEQFGGDALGVLRDVNGNSALVAIVGVNASLFDIMPAELRAHSQVILALSNGEKLGEFQTEAGKSLPAPIGFERASARLPLHATIRLEHAVLSSWNNEAYWPTLAVALGLGAIFGILLARNRRMEGPVADLDRALTAGEFMPYYQPIFDLRTGRIKGCEILARWLRRDGSVVPPMNFIPLAESSGRIQAMTWQILGSALTELRPLLRADKNFKLSLNVVPKHLLSAGFVETLRRTVLTARVSARQIVVEITERDELDDLARAASVVAELRDRGFRVAIDDVGVGHSGLSRLKGLGADTIKIDKFFVDTITVDASTTTIVEMLVALAKDLNMSVVAEGIETEEQLRALLASGVEEGQGYLVAPPLPAAKFNELIKSRRAAQPDAATSGAKALVA</sequence>
<dbReference type="Gene3D" id="3.20.20.450">
    <property type="entry name" value="EAL domain"/>
    <property type="match status" value="1"/>
</dbReference>
<dbReference type="EC" id="3.1.4.52" evidence="2"/>
<dbReference type="InterPro" id="IPR001633">
    <property type="entry name" value="EAL_dom"/>
</dbReference>
<proteinExistence type="predicted"/>
<dbReference type="PANTHER" id="PTHR33121:SF70">
    <property type="entry name" value="SIGNALING PROTEIN YKOW"/>
    <property type="match status" value="1"/>
</dbReference>
<dbReference type="Proteomes" id="UP000051380">
    <property type="component" value="Unassembled WGS sequence"/>
</dbReference>
<keyword evidence="6" id="KW-0378">Hydrolase</keyword>
<dbReference type="CDD" id="cd01948">
    <property type="entry name" value="EAL"/>
    <property type="match status" value="1"/>
</dbReference>
<dbReference type="InterPro" id="IPR035919">
    <property type="entry name" value="EAL_sf"/>
</dbReference>
<dbReference type="EMBL" id="LJYF01000004">
    <property type="protein sequence ID" value="KRQ01497.1"/>
    <property type="molecule type" value="Genomic_DNA"/>
</dbReference>
<comment type="caution">
    <text evidence="12">The sequence shown here is derived from an EMBL/GenBank/DDBJ whole genome shotgun (WGS) entry which is preliminary data.</text>
</comment>
<dbReference type="SMART" id="SM00052">
    <property type="entry name" value="EAL"/>
    <property type="match status" value="1"/>
</dbReference>
<evidence type="ECO:0000256" key="9">
    <source>
        <dbReference type="ARBA" id="ARBA00034290"/>
    </source>
</evidence>
<dbReference type="InterPro" id="IPR024744">
    <property type="entry name" value="CSS-motif_dom"/>
</dbReference>
<comment type="subcellular location">
    <subcellularLocation>
        <location evidence="1">Cell membrane</location>
        <topology evidence="1">Multi-pass membrane protein</topology>
    </subcellularLocation>
</comment>
<dbReference type="PANTHER" id="PTHR33121">
    <property type="entry name" value="CYCLIC DI-GMP PHOSPHODIESTERASE PDEF"/>
    <property type="match status" value="1"/>
</dbReference>
<evidence type="ECO:0000256" key="1">
    <source>
        <dbReference type="ARBA" id="ARBA00004651"/>
    </source>
</evidence>
<comment type="catalytic activity">
    <reaction evidence="9">
        <text>3',3'-c-di-GMP + H2O = 5'-phosphoguanylyl(3'-&gt;5')guanosine + H(+)</text>
        <dbReference type="Rhea" id="RHEA:24902"/>
        <dbReference type="ChEBI" id="CHEBI:15377"/>
        <dbReference type="ChEBI" id="CHEBI:15378"/>
        <dbReference type="ChEBI" id="CHEBI:58754"/>
        <dbReference type="ChEBI" id="CHEBI:58805"/>
        <dbReference type="EC" id="3.1.4.52"/>
    </reaction>
</comment>
<evidence type="ECO:0000313" key="12">
    <source>
        <dbReference type="EMBL" id="KRQ01497.1"/>
    </source>
</evidence>
<dbReference type="GO" id="GO:0005886">
    <property type="term" value="C:plasma membrane"/>
    <property type="evidence" value="ECO:0007669"/>
    <property type="project" value="UniProtKB-SubCell"/>
</dbReference>
<feature type="transmembrane region" description="Helical" evidence="10">
    <location>
        <begin position="236"/>
        <end position="256"/>
    </location>
</feature>
<keyword evidence="8 10" id="KW-0472">Membrane</keyword>
<accession>A0A0R3CV55</accession>
<feature type="domain" description="EAL" evidence="11">
    <location>
        <begin position="261"/>
        <end position="514"/>
    </location>
</feature>
<evidence type="ECO:0000259" key="11">
    <source>
        <dbReference type="PROSITE" id="PS50883"/>
    </source>
</evidence>
<dbReference type="AlphaFoldDB" id="A0A0R3CV55"/>
<dbReference type="SUPFAM" id="SSF141868">
    <property type="entry name" value="EAL domain-like"/>
    <property type="match status" value="1"/>
</dbReference>
<keyword evidence="3" id="KW-1003">Cell membrane</keyword>
<gene>
    <name evidence="12" type="ORF">AOQ72_08495</name>
</gene>
<dbReference type="InterPro" id="IPR050706">
    <property type="entry name" value="Cyclic-di-GMP_PDE-like"/>
</dbReference>
<evidence type="ECO:0000256" key="7">
    <source>
        <dbReference type="ARBA" id="ARBA00022989"/>
    </source>
</evidence>
<evidence type="ECO:0000256" key="2">
    <source>
        <dbReference type="ARBA" id="ARBA00012282"/>
    </source>
</evidence>
<evidence type="ECO:0000313" key="13">
    <source>
        <dbReference type="Proteomes" id="UP000051380"/>
    </source>
</evidence>
<keyword evidence="4" id="KW-0973">c-di-GMP</keyword>
<evidence type="ECO:0000256" key="4">
    <source>
        <dbReference type="ARBA" id="ARBA00022636"/>
    </source>
</evidence>
<name>A0A0R3CV55_9BRAD</name>
<dbReference type="Pfam" id="PF12792">
    <property type="entry name" value="CSS-motif"/>
    <property type="match status" value="1"/>
</dbReference>
<keyword evidence="5 10" id="KW-0812">Transmembrane</keyword>
<evidence type="ECO:0000256" key="5">
    <source>
        <dbReference type="ARBA" id="ARBA00022692"/>
    </source>
</evidence>
<evidence type="ECO:0000256" key="10">
    <source>
        <dbReference type="SAM" id="Phobius"/>
    </source>
</evidence>
<dbReference type="Pfam" id="PF00563">
    <property type="entry name" value="EAL"/>
    <property type="match status" value="1"/>
</dbReference>
<dbReference type="OrthoDB" id="9814202at2"/>
<dbReference type="PROSITE" id="PS50883">
    <property type="entry name" value="EAL"/>
    <property type="match status" value="1"/>
</dbReference>
<evidence type="ECO:0000256" key="6">
    <source>
        <dbReference type="ARBA" id="ARBA00022801"/>
    </source>
</evidence>
<dbReference type="GO" id="GO:0071111">
    <property type="term" value="F:cyclic-guanylate-specific phosphodiesterase activity"/>
    <property type="evidence" value="ECO:0007669"/>
    <property type="project" value="UniProtKB-EC"/>
</dbReference>
<protein>
    <recommendedName>
        <fullName evidence="2">cyclic-guanylate-specific phosphodiesterase</fullName>
        <ecNumber evidence="2">3.1.4.52</ecNumber>
    </recommendedName>
</protein>
<dbReference type="STRING" id="108015.GA0061099_1007198"/>
<dbReference type="RefSeq" id="WP_057026178.1">
    <property type="nucleotide sequence ID" value="NZ_LJYF01000004.1"/>
</dbReference>
<evidence type="ECO:0000256" key="8">
    <source>
        <dbReference type="ARBA" id="ARBA00023136"/>
    </source>
</evidence>
<organism evidence="12 13">
    <name type="scientific">Bradyrhizobium yuanmingense</name>
    <dbReference type="NCBI Taxonomy" id="108015"/>
    <lineage>
        <taxon>Bacteria</taxon>
        <taxon>Pseudomonadati</taxon>
        <taxon>Pseudomonadota</taxon>
        <taxon>Alphaproteobacteria</taxon>
        <taxon>Hyphomicrobiales</taxon>
        <taxon>Nitrobacteraceae</taxon>
        <taxon>Bradyrhizobium</taxon>
    </lineage>
</organism>
<keyword evidence="7 10" id="KW-1133">Transmembrane helix</keyword>
<reference evidence="12 13" key="1">
    <citation type="submission" date="2015-09" db="EMBL/GenBank/DDBJ databases">
        <title>Draft Genome Sequence of the Strain BR 3267 (Bradyrhizobium yuanmingense) recommended as inoculant for cowpea in Brazil.</title>
        <authorList>
            <person name="Simoes-Araujo J.L."/>
            <person name="Zilli J.E."/>
        </authorList>
    </citation>
    <scope>NUCLEOTIDE SEQUENCE [LARGE SCALE GENOMIC DNA]</scope>
    <source>
        <strain evidence="12 13">BR3267</strain>
    </source>
</reference>